<reference evidence="1" key="1">
    <citation type="submission" date="2023-07" db="EMBL/GenBank/DDBJ databases">
        <title>Sequencing the genomes of 1000 actinobacteria strains.</title>
        <authorList>
            <person name="Klenk H.-P."/>
        </authorList>
    </citation>
    <scope>NUCLEOTIDE SEQUENCE</scope>
    <source>
        <strain evidence="1">DSM 44707</strain>
    </source>
</reference>
<keyword evidence="2" id="KW-1185">Reference proteome</keyword>
<gene>
    <name evidence="1" type="ORF">J2S41_006764</name>
</gene>
<sequence length="328" mass="34333">MSLSDLRVSSPAQLVAVVPYLLGFHPRDSLVVVGRRDRALVFAARQDLPPPETPLAELDEFARQTAAVVARQTVDSVVLLGYTERGSGAALVAAVGDALLDLAIPVREQLRVADGRFWCYLCTDEGCCPPAGRSYDAEAGQVREAAGFQVFADRAALVASVAPVQGDAREAMRAATAEADRRLDELAAGQRTGPGALLGAIHRAGVRAVGTALTRYRGGGILSDAEVAWLTVLLAHAPVGEYALNRADAAGWQVTLWSDVLRRASAELSAMPAVLLAFTAWRTGQGALAAVAVDRALDADPSLGIARLLDEVLTDGIPPSALDRPGAA</sequence>
<dbReference type="RefSeq" id="WP_310374092.1">
    <property type="nucleotide sequence ID" value="NZ_JAVDYB010000001.1"/>
</dbReference>
<dbReference type="Pfam" id="PF13830">
    <property type="entry name" value="DUF4192"/>
    <property type="match status" value="1"/>
</dbReference>
<evidence type="ECO:0008006" key="3">
    <source>
        <dbReference type="Google" id="ProtNLM"/>
    </source>
</evidence>
<protein>
    <recommendedName>
        <fullName evidence="3">DUF4192 domain-containing protein</fullName>
    </recommendedName>
</protein>
<evidence type="ECO:0000313" key="2">
    <source>
        <dbReference type="Proteomes" id="UP001183643"/>
    </source>
</evidence>
<dbReference type="AlphaFoldDB" id="A0AAE4CCU4"/>
<organism evidence="1 2">
    <name type="scientific">Catenuloplanes atrovinosus</name>
    <dbReference type="NCBI Taxonomy" id="137266"/>
    <lineage>
        <taxon>Bacteria</taxon>
        <taxon>Bacillati</taxon>
        <taxon>Actinomycetota</taxon>
        <taxon>Actinomycetes</taxon>
        <taxon>Micromonosporales</taxon>
        <taxon>Micromonosporaceae</taxon>
        <taxon>Catenuloplanes</taxon>
    </lineage>
</organism>
<dbReference type="EMBL" id="JAVDYB010000001">
    <property type="protein sequence ID" value="MDR7279986.1"/>
    <property type="molecule type" value="Genomic_DNA"/>
</dbReference>
<name>A0AAE4CCU4_9ACTN</name>
<dbReference type="InterPro" id="IPR025447">
    <property type="entry name" value="DUF4192"/>
</dbReference>
<evidence type="ECO:0000313" key="1">
    <source>
        <dbReference type="EMBL" id="MDR7279986.1"/>
    </source>
</evidence>
<comment type="caution">
    <text evidence="1">The sequence shown here is derived from an EMBL/GenBank/DDBJ whole genome shotgun (WGS) entry which is preliminary data.</text>
</comment>
<accession>A0AAE4CCU4</accession>
<dbReference type="Proteomes" id="UP001183643">
    <property type="component" value="Unassembled WGS sequence"/>
</dbReference>
<proteinExistence type="predicted"/>